<feature type="domain" description="Protein kinase" evidence="12">
    <location>
        <begin position="515"/>
        <end position="821"/>
    </location>
</feature>
<evidence type="ECO:0000259" key="12">
    <source>
        <dbReference type="PROSITE" id="PS50011"/>
    </source>
</evidence>
<dbReference type="InterPro" id="IPR008266">
    <property type="entry name" value="Tyr_kinase_AS"/>
</dbReference>
<dbReference type="PROSITE" id="PS00109">
    <property type="entry name" value="PROTEIN_KINASE_TYR"/>
    <property type="match status" value="1"/>
</dbReference>
<dbReference type="PANTHER" id="PTHR38248">
    <property type="entry name" value="FUNK1 6"/>
    <property type="match status" value="1"/>
</dbReference>
<accession>C1GYS7</accession>
<evidence type="ECO:0000256" key="11">
    <source>
        <dbReference type="ARBA" id="ARBA00048679"/>
    </source>
</evidence>
<evidence type="ECO:0000256" key="1">
    <source>
        <dbReference type="ARBA" id="ARBA00003747"/>
    </source>
</evidence>
<reference evidence="13 14" key="1">
    <citation type="journal article" date="2011" name="PLoS Genet.">
        <title>Comparative genomic analysis of human fungal pathogens causing paracoccidioidomycosis.</title>
        <authorList>
            <person name="Desjardins C.A."/>
            <person name="Champion M.D."/>
            <person name="Holder J.W."/>
            <person name="Muszewska A."/>
            <person name="Goldberg J."/>
            <person name="Bailao A.M."/>
            <person name="Brigido M.M."/>
            <person name="Ferreira M.E."/>
            <person name="Garcia A.M."/>
            <person name="Grynberg M."/>
            <person name="Gujja S."/>
            <person name="Heiman D.I."/>
            <person name="Henn M.R."/>
            <person name="Kodira C.D."/>
            <person name="Leon-Narvaez H."/>
            <person name="Longo L.V."/>
            <person name="Ma L.J."/>
            <person name="Malavazi I."/>
            <person name="Matsuo A.L."/>
            <person name="Morais F.V."/>
            <person name="Pereira M."/>
            <person name="Rodriguez-Brito S."/>
            <person name="Sakthikumar S."/>
            <person name="Salem-Izacc S.M."/>
            <person name="Sykes S.M."/>
            <person name="Teixeira M.M."/>
            <person name="Vallejo M.C."/>
            <person name="Walter M.E."/>
            <person name="Yandava C."/>
            <person name="Young S."/>
            <person name="Zeng Q."/>
            <person name="Zucker J."/>
            <person name="Felipe M.S."/>
            <person name="Goldman G.H."/>
            <person name="Haas B.J."/>
            <person name="McEwen J.G."/>
            <person name="Nino-Vega G."/>
            <person name="Puccia R."/>
            <person name="San-Blas G."/>
            <person name="Soares C.M."/>
            <person name="Birren B.W."/>
            <person name="Cuomo C.A."/>
        </authorList>
    </citation>
    <scope>NUCLEOTIDE SEQUENCE [LARGE SCALE GENOMIC DNA]</scope>
    <source>
        <strain evidence="14">ATCC MYA-826 / Pb01</strain>
    </source>
</reference>
<sequence>MENSSNRFLVSGYSRRSNTHNLGDSRYSERVSSRAFARPATATRRVSFQVNLAPTQRSFIPSKWRDFHKKNATLSRTILQLTQWIIYEACFRKLKKIYGLRVTSRLDQLYQGAASGLLSALQGEDAAYNLRSRMHDGNMASDLARLVERLQKTKGNFRYDEYRLLVCLVIQRPPDIEVQSVEKWNFEIWTAVFSLIDNILQTTPPVSISPSFDSTPVKSTSSSQIGSEQKRELVNSRIFEEICDCTFRDIEGFFDKYFEEKNWSSKADAICQRILASDSDGNWAQFPDPPTQDNVLTWWFRLQEDLLSESCGIYYTTAEHQVDLLLRARDESLSQNKHNWRDILVIGELKKSKNEIKTKATLLQISRCVREVFAAQPTRRFIHAFNVCGTKMEAWVFDRSGPYSSGIVDVYTDSKRFFQVLVGYTMMSDEELGLDTFIARDEDGNKSITVKKPENSEEKKVRLGEMLSCQFAIVCRGTTCFLANDGQGVAKFSWVSDKRQSQVELLKLAGQKNVQGVARIIGHGAITSITDMRCSLTFNNKRHDFKSSPFSRASSIHQSQALTEACHLDIRQKSSSRKCRYPDKGVQSTHKPSLFDRNGEELYDNRVLHCLVISPAGRLIYDYRSPLELLTALRDAIKAHRSLYLDGNILHRDISENNIIITDPDKADGHSGMLIDLDLAKEVGSGRSSARHRTGTMEFMAIEVLLNIDHTYRHDLESFFYVLIWQCARHGWDKLKRLRALYQLHGWLGDSMLEIWYAGSHEKIANAKQGNIGAGGFERILTVEFSPPNNSLLTKWYTDTYREIARIKRSDMGADGFEDILSEFPPIFEYAKPLCRAIRDILFPYGGRGVIVGTPQDPNRLYDPIIKAYDDAISLIGCQSD</sequence>
<evidence type="ECO:0000256" key="4">
    <source>
        <dbReference type="ARBA" id="ARBA00012513"/>
    </source>
</evidence>
<organism evidence="13 14">
    <name type="scientific">Paracoccidioides lutzii (strain ATCC MYA-826 / Pb01)</name>
    <name type="common">Paracoccidioides brasiliensis</name>
    <dbReference type="NCBI Taxonomy" id="502779"/>
    <lineage>
        <taxon>Eukaryota</taxon>
        <taxon>Fungi</taxon>
        <taxon>Dikarya</taxon>
        <taxon>Ascomycota</taxon>
        <taxon>Pezizomycotina</taxon>
        <taxon>Eurotiomycetes</taxon>
        <taxon>Eurotiomycetidae</taxon>
        <taxon>Onygenales</taxon>
        <taxon>Ajellomycetaceae</taxon>
        <taxon>Paracoccidioides</taxon>
    </lineage>
</organism>
<dbReference type="Pfam" id="PF17667">
    <property type="entry name" value="Pkinase_fungal"/>
    <property type="match status" value="1"/>
</dbReference>
<dbReference type="PANTHER" id="PTHR38248:SF2">
    <property type="entry name" value="FUNK1 11"/>
    <property type="match status" value="1"/>
</dbReference>
<comment type="catalytic activity">
    <reaction evidence="10">
        <text>L-threonyl-[protein] + ATP = O-phospho-L-threonyl-[protein] + ADP + H(+)</text>
        <dbReference type="Rhea" id="RHEA:46608"/>
        <dbReference type="Rhea" id="RHEA-COMP:11060"/>
        <dbReference type="Rhea" id="RHEA-COMP:11605"/>
        <dbReference type="ChEBI" id="CHEBI:15378"/>
        <dbReference type="ChEBI" id="CHEBI:30013"/>
        <dbReference type="ChEBI" id="CHEBI:30616"/>
        <dbReference type="ChEBI" id="CHEBI:61977"/>
        <dbReference type="ChEBI" id="CHEBI:456216"/>
        <dbReference type="EC" id="2.7.11.1"/>
    </reaction>
</comment>
<keyword evidence="7" id="KW-0158">Chromosome</keyword>
<dbReference type="InterPro" id="IPR040976">
    <property type="entry name" value="Pkinase_fungal"/>
</dbReference>
<comment type="subunit">
    <text evidence="3">Component of the EKC/KEOPS complex composed of at least BUD32, CGI121, GON7, KAE1 and PCC1; the whole complex dimerizes.</text>
</comment>
<dbReference type="HOGENOM" id="CLU_005513_3_0_1"/>
<dbReference type="eggNOG" id="ENOG502S5WB">
    <property type="taxonomic scope" value="Eukaryota"/>
</dbReference>
<proteinExistence type="predicted"/>
<dbReference type="Proteomes" id="UP000002059">
    <property type="component" value="Partially assembled WGS sequence"/>
</dbReference>
<evidence type="ECO:0000256" key="7">
    <source>
        <dbReference type="ARBA" id="ARBA00022895"/>
    </source>
</evidence>
<keyword evidence="7" id="KW-0779">Telomere</keyword>
<dbReference type="KEGG" id="pbl:PAAG_03671"/>
<evidence type="ECO:0000256" key="8">
    <source>
        <dbReference type="ARBA" id="ARBA00030980"/>
    </source>
</evidence>
<evidence type="ECO:0000256" key="5">
    <source>
        <dbReference type="ARBA" id="ARBA00013948"/>
    </source>
</evidence>
<dbReference type="OMA" id="AHHITIT"/>
<keyword evidence="14" id="KW-1185">Reference proteome</keyword>
<comment type="catalytic activity">
    <reaction evidence="11">
        <text>L-seryl-[protein] + ATP = O-phospho-L-seryl-[protein] + ADP + H(+)</text>
        <dbReference type="Rhea" id="RHEA:17989"/>
        <dbReference type="Rhea" id="RHEA-COMP:9863"/>
        <dbReference type="Rhea" id="RHEA-COMP:11604"/>
        <dbReference type="ChEBI" id="CHEBI:15378"/>
        <dbReference type="ChEBI" id="CHEBI:29999"/>
        <dbReference type="ChEBI" id="CHEBI:30616"/>
        <dbReference type="ChEBI" id="CHEBI:83421"/>
        <dbReference type="ChEBI" id="CHEBI:456216"/>
        <dbReference type="EC" id="2.7.11.1"/>
    </reaction>
</comment>
<dbReference type="PROSITE" id="PS50011">
    <property type="entry name" value="PROTEIN_KINASE_DOM"/>
    <property type="match status" value="1"/>
</dbReference>
<name>C1GYS7_PARBA</name>
<evidence type="ECO:0000256" key="9">
    <source>
        <dbReference type="ARBA" id="ARBA00033194"/>
    </source>
</evidence>
<dbReference type="SUPFAM" id="SSF56112">
    <property type="entry name" value="Protein kinase-like (PK-like)"/>
    <property type="match status" value="1"/>
</dbReference>
<dbReference type="InterPro" id="IPR011009">
    <property type="entry name" value="Kinase-like_dom_sf"/>
</dbReference>
<comment type="function">
    <text evidence="1">Component of the EKC/KEOPS complex that is required for the formation of a threonylcarbamoyl group on adenosine at position 37 (t(6)A37) in tRNAs that read codons beginning with adenine. The complex is probably involved in the transfer of the threonylcarbamoyl moiety of threonylcarbamoyl-AMP (TC-AMP) to the N6 group of A37. BUD32 has ATPase activity in the context of the EKC/KEOPS complex and likely plays a supporting role to the catalytic subunit KAE1. The EKC/KEOPS complex also promotes both telomere uncapping and telomere elongation. The complex is required for efficient recruitment of transcriptional coactivators.</text>
</comment>
<comment type="subcellular location">
    <subcellularLocation>
        <location evidence="2">Chromosome</location>
        <location evidence="2">Telomere</location>
    </subcellularLocation>
</comment>
<dbReference type="OrthoDB" id="5584477at2759"/>
<dbReference type="STRING" id="502779.C1GYS7"/>
<evidence type="ECO:0000313" key="13">
    <source>
        <dbReference type="EMBL" id="EEH41750.2"/>
    </source>
</evidence>
<dbReference type="EMBL" id="KN294000">
    <property type="protein sequence ID" value="EEH41750.2"/>
    <property type="molecule type" value="Genomic_DNA"/>
</dbReference>
<protein>
    <recommendedName>
        <fullName evidence="6">EKC/KEOPS complex subunit BUD32</fullName>
        <ecNumber evidence="4">2.7.11.1</ecNumber>
    </recommendedName>
    <alternativeName>
        <fullName evidence="8 9">Atypical Serine/threonine protein kinase BUD32</fullName>
    </alternativeName>
    <alternativeName>
        <fullName evidence="5">EKC/KEOPS complex subunit bud32</fullName>
    </alternativeName>
</protein>
<evidence type="ECO:0000256" key="2">
    <source>
        <dbReference type="ARBA" id="ARBA00004574"/>
    </source>
</evidence>
<dbReference type="AlphaFoldDB" id="C1GYS7"/>
<dbReference type="InterPro" id="IPR000719">
    <property type="entry name" value="Prot_kinase_dom"/>
</dbReference>
<evidence type="ECO:0000313" key="14">
    <source>
        <dbReference type="Proteomes" id="UP000002059"/>
    </source>
</evidence>
<dbReference type="GO" id="GO:0000781">
    <property type="term" value="C:chromosome, telomeric region"/>
    <property type="evidence" value="ECO:0007669"/>
    <property type="project" value="UniProtKB-SubCell"/>
</dbReference>
<dbReference type="VEuPathDB" id="FungiDB:PAAG_03671"/>
<dbReference type="GeneID" id="9097600"/>
<evidence type="ECO:0000256" key="10">
    <source>
        <dbReference type="ARBA" id="ARBA00047899"/>
    </source>
</evidence>
<dbReference type="Gene3D" id="1.10.510.10">
    <property type="entry name" value="Transferase(Phosphotransferase) domain 1"/>
    <property type="match status" value="1"/>
</dbReference>
<gene>
    <name evidence="13" type="ORF">PAAG_03671</name>
</gene>
<dbReference type="RefSeq" id="XP_015702123.1">
    <property type="nucleotide sequence ID" value="XM_015845034.1"/>
</dbReference>
<dbReference type="EC" id="2.7.11.1" evidence="4"/>
<evidence type="ECO:0000256" key="6">
    <source>
        <dbReference type="ARBA" id="ARBA00019973"/>
    </source>
</evidence>
<evidence type="ECO:0000256" key="3">
    <source>
        <dbReference type="ARBA" id="ARBA00011534"/>
    </source>
</evidence>
<dbReference type="GO" id="GO:0004674">
    <property type="term" value="F:protein serine/threonine kinase activity"/>
    <property type="evidence" value="ECO:0007669"/>
    <property type="project" value="UniProtKB-EC"/>
</dbReference>
<dbReference type="GO" id="GO:0005524">
    <property type="term" value="F:ATP binding"/>
    <property type="evidence" value="ECO:0007669"/>
    <property type="project" value="InterPro"/>
</dbReference>